<name>A0A8E1C493_9SPHN</name>
<gene>
    <name evidence="1" type="ORF">AL00_01890</name>
</gene>
<comment type="caution">
    <text evidence="1">The sequence shown here is derived from an EMBL/GenBank/DDBJ whole genome shotgun (WGS) entry which is preliminary data.</text>
</comment>
<protein>
    <recommendedName>
        <fullName evidence="3">Response regulatory domain-containing protein</fullName>
    </recommendedName>
</protein>
<accession>A0A8E1C493</accession>
<evidence type="ECO:0000313" key="2">
    <source>
        <dbReference type="Proteomes" id="UP000028135"/>
    </source>
</evidence>
<proteinExistence type="predicted"/>
<dbReference type="Gene3D" id="3.40.50.2300">
    <property type="match status" value="1"/>
</dbReference>
<organism evidence="1 2">
    <name type="scientific">Sphingobium indicum F2</name>
    <dbReference type="NCBI Taxonomy" id="1450518"/>
    <lineage>
        <taxon>Bacteria</taxon>
        <taxon>Pseudomonadati</taxon>
        <taxon>Pseudomonadota</taxon>
        <taxon>Alphaproteobacteria</taxon>
        <taxon>Sphingomonadales</taxon>
        <taxon>Sphingomonadaceae</taxon>
        <taxon>Sphingobium</taxon>
    </lineage>
</organism>
<reference evidence="1 2" key="1">
    <citation type="submission" date="2014-05" db="EMBL/GenBank/DDBJ databases">
        <title>Genome Announcement of Sphingobium lucknowense F2.</title>
        <authorList>
            <person name="Lal R."/>
            <person name="Negi V."/>
            <person name="Lata P."/>
            <person name="Sangwan N."/>
            <person name="Gupta S.K."/>
            <person name="Rao D.L.N."/>
            <person name="Das S."/>
        </authorList>
    </citation>
    <scope>NUCLEOTIDE SEQUENCE [LARGE SCALE GENOMIC DNA]</scope>
    <source>
        <strain evidence="1 2">F2</strain>
    </source>
</reference>
<dbReference type="AlphaFoldDB" id="A0A8E1C493"/>
<dbReference type="SUPFAM" id="SSF52172">
    <property type="entry name" value="CheY-like"/>
    <property type="match status" value="1"/>
</dbReference>
<evidence type="ECO:0000313" key="1">
    <source>
        <dbReference type="EMBL" id="KER38105.1"/>
    </source>
</evidence>
<sequence>MDAQPATAQAAEQTIALIGIGDDEQFAIARAACSGTLKWRGTYSSIAALADVQIDEGCILLIDEDTASPDTIDLLEQNGERRRGALSILQTSRAEVRHVVSAMKRGVADVLIKPCTPGRLRSAVFDARHRVCASAAPHGRMHSR</sequence>
<dbReference type="RefSeq" id="WP_020820639.1">
    <property type="nucleotide sequence ID" value="NZ_JANF02000004.1"/>
</dbReference>
<dbReference type="Proteomes" id="UP000028135">
    <property type="component" value="Unassembled WGS sequence"/>
</dbReference>
<evidence type="ECO:0008006" key="3">
    <source>
        <dbReference type="Google" id="ProtNLM"/>
    </source>
</evidence>
<dbReference type="EMBL" id="JANF02000004">
    <property type="protein sequence ID" value="KER38105.1"/>
    <property type="molecule type" value="Genomic_DNA"/>
</dbReference>
<dbReference type="InterPro" id="IPR011006">
    <property type="entry name" value="CheY-like_superfamily"/>
</dbReference>